<dbReference type="OrthoDB" id="7197435at2"/>
<dbReference type="RefSeq" id="WP_074743206.1">
    <property type="nucleotide sequence ID" value="NZ_CP004393.1"/>
</dbReference>
<sequence length="454" mass="48047">MNRSTRMGRRLCVAAALLLSTQMAFAQEVFDRPAPFSGSVSISGADRAPLYRGSTAEVSGTGFSAGQTVTLERGDSVLVEAAEVDGEGNFTASFDIPADAELGLHPVVVKTHAPDSAEVVSVKVSPELEIFGEEQFEITKSASLSGNLYQLAVSEANGTLFVTSAVGRPPVKESTIYKLDADTLEVLAEKTPEGEDERGSLFAVYGVAVDDTHGNVWVTQSRQDTIAVYSQEDLSLVKQFDAGTADHARDVLVDESRGRAYVSAATGGIKVFDTETLELVETIAVPSDLRGQEFFTTSLALNEEEGLLYTPSLTTPETAVIDVESGEVTVSPLTATDGTIGVDVSDDGSRLFFVSQGGDDLVITDTEGTLLADTPIGVQPLNVVYDDADGLAYVVNRGSDSLAVADSNGEVVANLRVGPQPNFVEEAGNGSIYVVNKAREGNEDSNTIWRVDLK</sequence>
<reference evidence="2 3" key="1">
    <citation type="journal article" date="2014" name="Int. J. Syst. Evol. Microbiol.">
        <title>Celeribacter indicus sp. nov., a polycyclic aromatic hydrocarbon-degrading bacterium from deep-sea sediment and reclassification of Huaishuia halophila as Celeribacter halophilus comb. nov.</title>
        <authorList>
            <person name="Lai Q."/>
            <person name="Cao J."/>
            <person name="Yuan J."/>
            <person name="Li F."/>
            <person name="Shao Z."/>
        </authorList>
    </citation>
    <scope>NUCLEOTIDE SEQUENCE [LARGE SCALE GENOMIC DNA]</scope>
    <source>
        <strain evidence="2">P73</strain>
    </source>
</reference>
<keyword evidence="3" id="KW-1185">Reference proteome</keyword>
<accession>A0A0B5E2Z1</accession>
<dbReference type="STRING" id="1208324.P73_2102"/>
<proteinExistence type="predicted"/>
<dbReference type="HOGENOM" id="CLU_041124_0_0_5"/>
<dbReference type="InterPro" id="IPR051200">
    <property type="entry name" value="Host-pathogen_enzymatic-act"/>
</dbReference>
<feature type="chain" id="PRO_5002100519" evidence="1">
    <location>
        <begin position="27"/>
        <end position="454"/>
    </location>
</feature>
<keyword evidence="1" id="KW-0732">Signal</keyword>
<dbReference type="AlphaFoldDB" id="A0A0B5E2Z1"/>
<dbReference type="Gene3D" id="2.130.10.10">
    <property type="entry name" value="YVTN repeat-like/Quinoprotein amine dehydrogenase"/>
    <property type="match status" value="1"/>
</dbReference>
<dbReference type="SUPFAM" id="SSF51004">
    <property type="entry name" value="C-terminal (heme d1) domain of cytochrome cd1-nitrite reductase"/>
    <property type="match status" value="1"/>
</dbReference>
<feature type="signal peptide" evidence="1">
    <location>
        <begin position="1"/>
        <end position="26"/>
    </location>
</feature>
<evidence type="ECO:0000313" key="3">
    <source>
        <dbReference type="Proteomes" id="UP000031521"/>
    </source>
</evidence>
<dbReference type="PANTHER" id="PTHR47197">
    <property type="entry name" value="PROTEIN NIRF"/>
    <property type="match status" value="1"/>
</dbReference>
<dbReference type="PANTHER" id="PTHR47197:SF3">
    <property type="entry name" value="DIHYDRO-HEME D1 DEHYDROGENASE"/>
    <property type="match status" value="1"/>
</dbReference>
<gene>
    <name evidence="2" type="ORF">P73_2102</name>
</gene>
<dbReference type="KEGG" id="cid:P73_2102"/>
<evidence type="ECO:0000256" key="1">
    <source>
        <dbReference type="SAM" id="SignalP"/>
    </source>
</evidence>
<dbReference type="InterPro" id="IPR011048">
    <property type="entry name" value="Haem_d1_sf"/>
</dbReference>
<name>A0A0B5E2Z1_9RHOB</name>
<dbReference type="InterPro" id="IPR010916">
    <property type="entry name" value="TonB_box_CS"/>
</dbReference>
<protein>
    <submittedName>
        <fullName evidence="2">Uncharacterized protein</fullName>
    </submittedName>
</protein>
<dbReference type="InterPro" id="IPR015943">
    <property type="entry name" value="WD40/YVTN_repeat-like_dom_sf"/>
</dbReference>
<dbReference type="Proteomes" id="UP000031521">
    <property type="component" value="Chromosome"/>
</dbReference>
<organism evidence="2 3">
    <name type="scientific">Celeribacter indicus</name>
    <dbReference type="NCBI Taxonomy" id="1208324"/>
    <lineage>
        <taxon>Bacteria</taxon>
        <taxon>Pseudomonadati</taxon>
        <taxon>Pseudomonadota</taxon>
        <taxon>Alphaproteobacteria</taxon>
        <taxon>Rhodobacterales</taxon>
        <taxon>Roseobacteraceae</taxon>
        <taxon>Celeribacter</taxon>
    </lineage>
</organism>
<dbReference type="SUPFAM" id="SSF50956">
    <property type="entry name" value="Thermostable phytase (3-phytase)"/>
    <property type="match status" value="1"/>
</dbReference>
<dbReference type="PROSITE" id="PS00430">
    <property type="entry name" value="TONB_DEPENDENT_REC_1"/>
    <property type="match status" value="1"/>
</dbReference>
<evidence type="ECO:0000313" key="2">
    <source>
        <dbReference type="EMBL" id="AJE46817.1"/>
    </source>
</evidence>
<dbReference type="EMBL" id="CP004393">
    <property type="protein sequence ID" value="AJE46817.1"/>
    <property type="molecule type" value="Genomic_DNA"/>
</dbReference>